<keyword evidence="2" id="KW-1185">Reference proteome</keyword>
<sequence>MKIICLHASSYNIALVDEGMRGINIEVDHVVDQQLLHLIQREESEQQYTYIHQKLQQLIAKKPDAILITCTNYIALLEQRPLISEVPLLMIDEMLFKQLPKTRQTLTVLFTNKQIVTGTLQRLRKFCPWVKQIEIMVIDNVFSWYLAGEITKHDARIYETLLSLGNGQLMAAQLSMSRAVERYNQQHQQLVIHPLEAIRKELSMFKNE</sequence>
<evidence type="ECO:0000313" key="1">
    <source>
        <dbReference type="EMBL" id="KAF1305279.1"/>
    </source>
</evidence>
<comment type="caution">
    <text evidence="1">The sequence shown here is derived from an EMBL/GenBank/DDBJ whole genome shotgun (WGS) entry which is preliminary data.</text>
</comment>
<protein>
    <recommendedName>
        <fullName evidence="3">Glutamate racemase</fullName>
    </recommendedName>
</protein>
<proteinExistence type="predicted"/>
<dbReference type="Proteomes" id="UP000782705">
    <property type="component" value="Unassembled WGS sequence"/>
</dbReference>
<organism evidence="1 2">
    <name type="scientific">Candidatus Enterococcus willemsii</name>
    <dbReference type="NCBI Taxonomy" id="1857215"/>
    <lineage>
        <taxon>Bacteria</taxon>
        <taxon>Bacillati</taxon>
        <taxon>Bacillota</taxon>
        <taxon>Bacilli</taxon>
        <taxon>Lactobacillales</taxon>
        <taxon>Enterococcaceae</taxon>
        <taxon>Enterococcus</taxon>
    </lineage>
</organism>
<gene>
    <name evidence="1" type="ORF">BAU17_12505</name>
</gene>
<name>A0ABQ6Z1F8_9ENTE</name>
<evidence type="ECO:0008006" key="3">
    <source>
        <dbReference type="Google" id="ProtNLM"/>
    </source>
</evidence>
<evidence type="ECO:0000313" key="2">
    <source>
        <dbReference type="Proteomes" id="UP000782705"/>
    </source>
</evidence>
<dbReference type="EMBL" id="MAEL01000018">
    <property type="protein sequence ID" value="KAF1305279.1"/>
    <property type="molecule type" value="Genomic_DNA"/>
</dbReference>
<reference evidence="1 2" key="1">
    <citation type="submission" date="2016-06" db="EMBL/GenBank/DDBJ databases">
        <title>Four novel species of enterococci isolated from chicken manure.</title>
        <authorList>
            <person name="Van Tyne D."/>
        </authorList>
    </citation>
    <scope>NUCLEOTIDE SEQUENCE [LARGE SCALE GENOMIC DNA]</scope>
    <source>
        <strain evidence="1 2">CU12B</strain>
    </source>
</reference>
<accession>A0ABQ6Z1F8</accession>